<evidence type="ECO:0000256" key="8">
    <source>
        <dbReference type="ARBA" id="ARBA00023136"/>
    </source>
</evidence>
<feature type="transmembrane region" description="Helical" evidence="9">
    <location>
        <begin position="53"/>
        <end position="75"/>
    </location>
</feature>
<comment type="caution">
    <text evidence="11">The sequence shown here is derived from an EMBL/GenBank/DDBJ whole genome shotgun (WGS) entry which is preliminary data.</text>
</comment>
<proteinExistence type="inferred from homology"/>
<dbReference type="NCBIfam" id="TIGR01726">
    <property type="entry name" value="HEQRo_perm_3TM"/>
    <property type="match status" value="1"/>
</dbReference>
<keyword evidence="8 9" id="KW-0472">Membrane</keyword>
<evidence type="ECO:0000256" key="6">
    <source>
        <dbReference type="ARBA" id="ARBA00022970"/>
    </source>
</evidence>
<dbReference type="PROSITE" id="PS50928">
    <property type="entry name" value="ABC_TM1"/>
    <property type="match status" value="1"/>
</dbReference>
<dbReference type="PANTHER" id="PTHR30614:SF0">
    <property type="entry name" value="L-CYSTINE TRANSPORT SYSTEM PERMEASE PROTEIN TCYL"/>
    <property type="match status" value="1"/>
</dbReference>
<evidence type="ECO:0000256" key="3">
    <source>
        <dbReference type="ARBA" id="ARBA00022448"/>
    </source>
</evidence>
<evidence type="ECO:0000256" key="9">
    <source>
        <dbReference type="RuleBase" id="RU363032"/>
    </source>
</evidence>
<organism evidence="11 12">
    <name type="scientific">Terrihabitans rhizophilus</name>
    <dbReference type="NCBI Taxonomy" id="3092662"/>
    <lineage>
        <taxon>Bacteria</taxon>
        <taxon>Pseudomonadati</taxon>
        <taxon>Pseudomonadota</taxon>
        <taxon>Alphaproteobacteria</taxon>
        <taxon>Hyphomicrobiales</taxon>
        <taxon>Terrihabitans</taxon>
    </lineage>
</organism>
<feature type="transmembrane region" description="Helical" evidence="9">
    <location>
        <begin position="20"/>
        <end position="41"/>
    </location>
</feature>
<sequence length="217" mass="23294">MDFTAVIAQLPRLVAGAQTTVWLSVAALACGAVLGLVMCAARLSGNIALRAVAAGFVSVFRGLPLLVVLLILFYVPPNFGIETTPITAALLGLTLNTAGYQTEIYRAGFLTLPPGHAEAARMLGFSRLQIARHIFLPQIFRVTIPALTNEAVDVVKSSGLLSVIAVTELLRVSQQIVSSTYRPLETYLVCAVFYFVLSSTVSWTGRALERRMSLKPA</sequence>
<keyword evidence="3 9" id="KW-0813">Transport</keyword>
<accession>A0ABU4RL83</accession>
<dbReference type="CDD" id="cd06261">
    <property type="entry name" value="TM_PBP2"/>
    <property type="match status" value="1"/>
</dbReference>
<dbReference type="Gene3D" id="1.10.3720.10">
    <property type="entry name" value="MetI-like"/>
    <property type="match status" value="1"/>
</dbReference>
<gene>
    <name evidence="11" type="ORF">SCD90_02120</name>
</gene>
<feature type="domain" description="ABC transmembrane type-1" evidence="10">
    <location>
        <begin position="17"/>
        <end position="205"/>
    </location>
</feature>
<dbReference type="InterPro" id="IPR010065">
    <property type="entry name" value="AA_ABC_transptr_permease_3TM"/>
</dbReference>
<evidence type="ECO:0000313" key="12">
    <source>
        <dbReference type="Proteomes" id="UP001274321"/>
    </source>
</evidence>
<name>A0ABU4RL83_9HYPH</name>
<dbReference type="RefSeq" id="WP_319842964.1">
    <property type="nucleotide sequence ID" value="NZ_JAXAFJ010000001.1"/>
</dbReference>
<keyword evidence="12" id="KW-1185">Reference proteome</keyword>
<evidence type="ECO:0000256" key="1">
    <source>
        <dbReference type="ARBA" id="ARBA00004429"/>
    </source>
</evidence>
<dbReference type="Proteomes" id="UP001274321">
    <property type="component" value="Unassembled WGS sequence"/>
</dbReference>
<keyword evidence="4" id="KW-1003">Cell membrane</keyword>
<dbReference type="InterPro" id="IPR043429">
    <property type="entry name" value="ArtM/GltK/GlnP/TcyL/YhdX-like"/>
</dbReference>
<evidence type="ECO:0000259" key="10">
    <source>
        <dbReference type="PROSITE" id="PS50928"/>
    </source>
</evidence>
<evidence type="ECO:0000256" key="4">
    <source>
        <dbReference type="ARBA" id="ARBA00022475"/>
    </source>
</evidence>
<comment type="subcellular location">
    <subcellularLocation>
        <location evidence="1">Cell inner membrane</location>
        <topology evidence="1">Multi-pass membrane protein</topology>
    </subcellularLocation>
    <subcellularLocation>
        <location evidence="9">Cell membrane</location>
        <topology evidence="9">Multi-pass membrane protein</topology>
    </subcellularLocation>
</comment>
<dbReference type="PANTHER" id="PTHR30614">
    <property type="entry name" value="MEMBRANE COMPONENT OF AMINO ACID ABC TRANSPORTER"/>
    <property type="match status" value="1"/>
</dbReference>
<evidence type="ECO:0000256" key="5">
    <source>
        <dbReference type="ARBA" id="ARBA00022692"/>
    </source>
</evidence>
<protein>
    <submittedName>
        <fullName evidence="11">Amino acid ABC transporter permease</fullName>
    </submittedName>
</protein>
<evidence type="ECO:0000256" key="7">
    <source>
        <dbReference type="ARBA" id="ARBA00022989"/>
    </source>
</evidence>
<reference evidence="11 12" key="1">
    <citation type="submission" date="2023-11" db="EMBL/GenBank/DDBJ databases">
        <authorList>
            <person name="Bao R."/>
        </authorList>
    </citation>
    <scope>NUCLEOTIDE SEQUENCE [LARGE SCALE GENOMIC DNA]</scope>
    <source>
        <strain evidence="11 12">PJ23</strain>
    </source>
</reference>
<comment type="similarity">
    <text evidence="2">Belongs to the binding-protein-dependent transport system permease family. HisMQ subfamily.</text>
</comment>
<dbReference type="InterPro" id="IPR035906">
    <property type="entry name" value="MetI-like_sf"/>
</dbReference>
<dbReference type="SUPFAM" id="SSF161098">
    <property type="entry name" value="MetI-like"/>
    <property type="match status" value="1"/>
</dbReference>
<evidence type="ECO:0000256" key="2">
    <source>
        <dbReference type="ARBA" id="ARBA00010072"/>
    </source>
</evidence>
<keyword evidence="7 9" id="KW-1133">Transmembrane helix</keyword>
<keyword evidence="5 9" id="KW-0812">Transmembrane</keyword>
<dbReference type="Pfam" id="PF00528">
    <property type="entry name" value="BPD_transp_1"/>
    <property type="match status" value="1"/>
</dbReference>
<evidence type="ECO:0000313" key="11">
    <source>
        <dbReference type="EMBL" id="MDX6804849.1"/>
    </source>
</evidence>
<keyword evidence="6" id="KW-0029">Amino-acid transport</keyword>
<dbReference type="InterPro" id="IPR000515">
    <property type="entry name" value="MetI-like"/>
</dbReference>
<dbReference type="EMBL" id="JAXAFJ010000001">
    <property type="protein sequence ID" value="MDX6804849.1"/>
    <property type="molecule type" value="Genomic_DNA"/>
</dbReference>